<dbReference type="AlphaFoldDB" id="A0AA86NP51"/>
<gene>
    <name evidence="1" type="ORF">HINF_LOCUS10813</name>
    <name evidence="2" type="ORF">HINF_LOCUS6079</name>
</gene>
<proteinExistence type="predicted"/>
<dbReference type="PANTHER" id="PTHR34724">
    <property type="entry name" value="OS12G0596101 PROTEIN"/>
    <property type="match status" value="1"/>
</dbReference>
<dbReference type="EMBL" id="CAXDID020000012">
    <property type="protein sequence ID" value="CAL5980251.1"/>
    <property type="molecule type" value="Genomic_DNA"/>
</dbReference>
<sequence length="46" mass="5072">MCYLTECPNCKKTTYGGCGKHLDGLFNDVKPEDLCKCNSGQPMQAE</sequence>
<dbReference type="EMBL" id="CATOUU010000279">
    <property type="protein sequence ID" value="CAI9923168.1"/>
    <property type="molecule type" value="Genomic_DNA"/>
</dbReference>
<evidence type="ECO:0000313" key="3">
    <source>
        <dbReference type="Proteomes" id="UP001642409"/>
    </source>
</evidence>
<reference evidence="2 3" key="2">
    <citation type="submission" date="2024-07" db="EMBL/GenBank/DDBJ databases">
        <authorList>
            <person name="Akdeniz Z."/>
        </authorList>
    </citation>
    <scope>NUCLEOTIDE SEQUENCE [LARGE SCALE GENOMIC DNA]</scope>
</reference>
<name>A0AA86NP51_9EUKA</name>
<keyword evidence="3" id="KW-1185">Reference proteome</keyword>
<accession>A0AA86NP51</accession>
<evidence type="ECO:0000313" key="1">
    <source>
        <dbReference type="EMBL" id="CAI9923168.1"/>
    </source>
</evidence>
<organism evidence="1">
    <name type="scientific">Hexamita inflata</name>
    <dbReference type="NCBI Taxonomy" id="28002"/>
    <lineage>
        <taxon>Eukaryota</taxon>
        <taxon>Metamonada</taxon>
        <taxon>Diplomonadida</taxon>
        <taxon>Hexamitidae</taxon>
        <taxon>Hexamitinae</taxon>
        <taxon>Hexamita</taxon>
    </lineage>
</organism>
<dbReference type="Proteomes" id="UP001642409">
    <property type="component" value="Unassembled WGS sequence"/>
</dbReference>
<dbReference type="PANTHER" id="PTHR34724:SF2">
    <property type="entry name" value="OS12G0596101 PROTEIN"/>
    <property type="match status" value="1"/>
</dbReference>
<evidence type="ECO:0000313" key="2">
    <source>
        <dbReference type="EMBL" id="CAL5980251.1"/>
    </source>
</evidence>
<reference evidence="1" key="1">
    <citation type="submission" date="2023-06" db="EMBL/GenBank/DDBJ databases">
        <authorList>
            <person name="Kurt Z."/>
        </authorList>
    </citation>
    <scope>NUCLEOTIDE SEQUENCE</scope>
</reference>
<protein>
    <submittedName>
        <fullName evidence="1">Uncharacterized protein</fullName>
    </submittedName>
</protein>
<comment type="caution">
    <text evidence="1">The sequence shown here is derived from an EMBL/GenBank/DDBJ whole genome shotgun (WGS) entry which is preliminary data.</text>
</comment>